<feature type="region of interest" description="Disordered" evidence="4">
    <location>
        <begin position="1"/>
        <end position="26"/>
    </location>
</feature>
<feature type="compositionally biased region" description="Low complexity" evidence="4">
    <location>
        <begin position="1"/>
        <end position="13"/>
    </location>
</feature>
<keyword evidence="1" id="KW-0805">Transcription regulation</keyword>
<gene>
    <name evidence="6" type="ORF">HLB44_02670</name>
</gene>
<dbReference type="SUPFAM" id="SSF48008">
    <property type="entry name" value="GntR ligand-binding domain-like"/>
    <property type="match status" value="1"/>
</dbReference>
<dbReference type="Gene3D" id="1.20.120.530">
    <property type="entry name" value="GntR ligand-binding domain-like"/>
    <property type="match status" value="1"/>
</dbReference>
<dbReference type="InterPro" id="IPR036388">
    <property type="entry name" value="WH-like_DNA-bd_sf"/>
</dbReference>
<evidence type="ECO:0000313" key="6">
    <source>
        <dbReference type="EMBL" id="NRF65884.1"/>
    </source>
</evidence>
<dbReference type="Gene3D" id="1.10.10.10">
    <property type="entry name" value="Winged helix-like DNA-binding domain superfamily/Winged helix DNA-binding domain"/>
    <property type="match status" value="1"/>
</dbReference>
<dbReference type="PANTHER" id="PTHR43537">
    <property type="entry name" value="TRANSCRIPTIONAL REGULATOR, GNTR FAMILY"/>
    <property type="match status" value="1"/>
</dbReference>
<keyword evidence="2" id="KW-0238">DNA-binding</keyword>
<evidence type="ECO:0000256" key="2">
    <source>
        <dbReference type="ARBA" id="ARBA00023125"/>
    </source>
</evidence>
<dbReference type="SMART" id="SM00345">
    <property type="entry name" value="HTH_GNTR"/>
    <property type="match status" value="1"/>
</dbReference>
<evidence type="ECO:0000256" key="3">
    <source>
        <dbReference type="ARBA" id="ARBA00023163"/>
    </source>
</evidence>
<proteinExistence type="predicted"/>
<keyword evidence="7" id="KW-1185">Reference proteome</keyword>
<evidence type="ECO:0000256" key="4">
    <source>
        <dbReference type="SAM" id="MobiDB-lite"/>
    </source>
</evidence>
<organism evidence="6 7">
    <name type="scientific">Pseudaquabacterium terrae</name>
    <dbReference type="NCBI Taxonomy" id="2732868"/>
    <lineage>
        <taxon>Bacteria</taxon>
        <taxon>Pseudomonadati</taxon>
        <taxon>Pseudomonadota</taxon>
        <taxon>Betaproteobacteria</taxon>
        <taxon>Burkholderiales</taxon>
        <taxon>Sphaerotilaceae</taxon>
        <taxon>Pseudaquabacterium</taxon>
    </lineage>
</organism>
<name>A0ABX2EA19_9BURK</name>
<reference evidence="6 7" key="1">
    <citation type="submission" date="2020-05" db="EMBL/GenBank/DDBJ databases">
        <title>Aquincola sp. isolate from soil.</title>
        <authorList>
            <person name="Han J."/>
            <person name="Kim D.-U."/>
        </authorList>
    </citation>
    <scope>NUCLEOTIDE SEQUENCE [LARGE SCALE GENOMIC DNA]</scope>
    <source>
        <strain evidence="6 7">S2</strain>
    </source>
</reference>
<dbReference type="InterPro" id="IPR008920">
    <property type="entry name" value="TF_FadR/GntR_C"/>
</dbReference>
<keyword evidence="3" id="KW-0804">Transcription</keyword>
<dbReference type="InterPro" id="IPR011711">
    <property type="entry name" value="GntR_C"/>
</dbReference>
<evidence type="ECO:0000259" key="5">
    <source>
        <dbReference type="PROSITE" id="PS50949"/>
    </source>
</evidence>
<dbReference type="InterPro" id="IPR036390">
    <property type="entry name" value="WH_DNA-bd_sf"/>
</dbReference>
<accession>A0ABX2EA19</accession>
<evidence type="ECO:0000256" key="1">
    <source>
        <dbReference type="ARBA" id="ARBA00023015"/>
    </source>
</evidence>
<dbReference type="CDD" id="cd07377">
    <property type="entry name" value="WHTH_GntR"/>
    <property type="match status" value="1"/>
</dbReference>
<dbReference type="EMBL" id="JABRWJ010000001">
    <property type="protein sequence ID" value="NRF65884.1"/>
    <property type="molecule type" value="Genomic_DNA"/>
</dbReference>
<dbReference type="Pfam" id="PF07729">
    <property type="entry name" value="FCD"/>
    <property type="match status" value="1"/>
</dbReference>
<dbReference type="InterPro" id="IPR000524">
    <property type="entry name" value="Tscrpt_reg_HTH_GntR"/>
</dbReference>
<dbReference type="PROSITE" id="PS50949">
    <property type="entry name" value="HTH_GNTR"/>
    <property type="match status" value="1"/>
</dbReference>
<evidence type="ECO:0000313" key="7">
    <source>
        <dbReference type="Proteomes" id="UP000737171"/>
    </source>
</evidence>
<dbReference type="PANTHER" id="PTHR43537:SF5">
    <property type="entry name" value="UXU OPERON TRANSCRIPTIONAL REGULATOR"/>
    <property type="match status" value="1"/>
</dbReference>
<dbReference type="Pfam" id="PF00392">
    <property type="entry name" value="GntR"/>
    <property type="match status" value="1"/>
</dbReference>
<feature type="domain" description="HTH gntR-type" evidence="5">
    <location>
        <begin position="29"/>
        <end position="99"/>
    </location>
</feature>
<dbReference type="PRINTS" id="PR00035">
    <property type="entry name" value="HTHGNTR"/>
</dbReference>
<dbReference type="SUPFAM" id="SSF46785">
    <property type="entry name" value="Winged helix' DNA-binding domain"/>
    <property type="match status" value="1"/>
</dbReference>
<dbReference type="SMART" id="SM00895">
    <property type="entry name" value="FCD"/>
    <property type="match status" value="1"/>
</dbReference>
<comment type="caution">
    <text evidence="6">The sequence shown here is derived from an EMBL/GenBank/DDBJ whole genome shotgun (WGS) entry which is preliminary data.</text>
</comment>
<protein>
    <submittedName>
        <fullName evidence="6">FadR family transcriptional regulator</fullName>
    </submittedName>
</protein>
<dbReference type="Proteomes" id="UP000737171">
    <property type="component" value="Unassembled WGS sequence"/>
</dbReference>
<sequence length="271" mass="29613">MTQDLAGAAGAAGRSLEMRDDGDQPFRVPKTAELVARDLRGKIVRGELKEGDTLPAEGELVERYSVSRPTLREALRILESEALLTVTRGSRGGPRVHPPDPRLAARHFGLVLQNRGTTLADIFGARVLIEPSCVHLVASTARKAAVPVLNQHIEQQRAAIAAKDDGQHSRASARFHRALIELTGNMPLILLMNMLTHIYESHIATAALAANVQRFDTGARQRGLKAHEKLVALIEAGDADGAEAYWRKHLESIDKLIRESFAVDRAIDVLE</sequence>